<dbReference type="PANTHER" id="PTHR46268">
    <property type="entry name" value="STRESS RESPONSE PROTEIN NHAX"/>
    <property type="match status" value="1"/>
</dbReference>
<dbReference type="SUPFAM" id="SSF52402">
    <property type="entry name" value="Adenine nucleotide alpha hydrolases-like"/>
    <property type="match status" value="2"/>
</dbReference>
<name>A0ABU2ME84_9ACTN</name>
<proteinExistence type="inferred from homology"/>
<sequence>MVNKDRAPLVLVGVDGSDHAQAALEWAAAEAVRRDAPLRIVHALGMPLIVSAYGGPVRFEPSEEIQGQATEVLRDAVAHVAKVEPAARTETVTALEEAPLALLRQSHPHDLIVIGTRGLGTVKSLFVGSVSVRVAAHAPCPVAVVPSHEGKPATTGLKRIVIGVDGSPNGNRALGLAVDLAAQSEGELVVVHSWEVPYPYDPVALTAAGYRPQEDLFERQSEELVAGLLAEAIDQQRDDVDIDVTVVRTQNGPVNAILEAAEGADAIVVGSRGRGTVRGLLLGSVSQGVLHQSKIPVIVLPKHADEDE</sequence>
<comment type="similarity">
    <text evidence="1">Belongs to the universal stress protein A family.</text>
</comment>
<evidence type="ECO:0000256" key="1">
    <source>
        <dbReference type="ARBA" id="ARBA00008791"/>
    </source>
</evidence>
<protein>
    <submittedName>
        <fullName evidence="3">Universal stress protein</fullName>
    </submittedName>
</protein>
<dbReference type="RefSeq" id="WP_311513556.1">
    <property type="nucleotide sequence ID" value="NZ_JAVREP010000017.1"/>
</dbReference>
<dbReference type="InterPro" id="IPR014729">
    <property type="entry name" value="Rossmann-like_a/b/a_fold"/>
</dbReference>
<feature type="domain" description="UspA" evidence="2">
    <location>
        <begin position="10"/>
        <end position="146"/>
    </location>
</feature>
<dbReference type="InterPro" id="IPR006015">
    <property type="entry name" value="Universal_stress_UspA"/>
</dbReference>
<organism evidence="3 4">
    <name type="scientific">Nocardiopsis lambiniae</name>
    <dbReference type="NCBI Taxonomy" id="3075539"/>
    <lineage>
        <taxon>Bacteria</taxon>
        <taxon>Bacillati</taxon>
        <taxon>Actinomycetota</taxon>
        <taxon>Actinomycetes</taxon>
        <taxon>Streptosporangiales</taxon>
        <taxon>Nocardiopsidaceae</taxon>
        <taxon>Nocardiopsis</taxon>
    </lineage>
</organism>
<dbReference type="InterPro" id="IPR006016">
    <property type="entry name" value="UspA"/>
</dbReference>
<accession>A0ABU2ME84</accession>
<dbReference type="CDD" id="cd23659">
    <property type="entry name" value="USP_At3g01520-like"/>
    <property type="match status" value="1"/>
</dbReference>
<gene>
    <name evidence="3" type="ORF">RM479_21440</name>
</gene>
<evidence type="ECO:0000313" key="3">
    <source>
        <dbReference type="EMBL" id="MDT0330990.1"/>
    </source>
</evidence>
<dbReference type="EMBL" id="JAVREP010000017">
    <property type="protein sequence ID" value="MDT0330990.1"/>
    <property type="molecule type" value="Genomic_DNA"/>
</dbReference>
<comment type="caution">
    <text evidence="3">The sequence shown here is derived from an EMBL/GenBank/DDBJ whole genome shotgun (WGS) entry which is preliminary data.</text>
</comment>
<dbReference type="Pfam" id="PF00582">
    <property type="entry name" value="Usp"/>
    <property type="match status" value="2"/>
</dbReference>
<dbReference type="PANTHER" id="PTHR46268:SF6">
    <property type="entry name" value="UNIVERSAL STRESS PROTEIN UP12"/>
    <property type="match status" value="1"/>
</dbReference>
<keyword evidence="4" id="KW-1185">Reference proteome</keyword>
<feature type="domain" description="UspA" evidence="2">
    <location>
        <begin position="158"/>
        <end position="301"/>
    </location>
</feature>
<reference evidence="4" key="1">
    <citation type="submission" date="2023-07" db="EMBL/GenBank/DDBJ databases">
        <title>30 novel species of actinomycetes from the DSMZ collection.</title>
        <authorList>
            <person name="Nouioui I."/>
        </authorList>
    </citation>
    <scope>NUCLEOTIDE SEQUENCE [LARGE SCALE GENOMIC DNA]</scope>
    <source>
        <strain evidence="4">DSM 44743</strain>
    </source>
</reference>
<dbReference type="Gene3D" id="3.40.50.620">
    <property type="entry name" value="HUPs"/>
    <property type="match status" value="2"/>
</dbReference>
<dbReference type="Proteomes" id="UP001183390">
    <property type="component" value="Unassembled WGS sequence"/>
</dbReference>
<dbReference type="PRINTS" id="PR01438">
    <property type="entry name" value="UNVRSLSTRESS"/>
</dbReference>
<evidence type="ECO:0000313" key="4">
    <source>
        <dbReference type="Proteomes" id="UP001183390"/>
    </source>
</evidence>
<evidence type="ECO:0000259" key="2">
    <source>
        <dbReference type="Pfam" id="PF00582"/>
    </source>
</evidence>
<dbReference type="CDD" id="cd00293">
    <property type="entry name" value="USP-like"/>
    <property type="match status" value="1"/>
</dbReference>